<dbReference type="GO" id="GO:0005737">
    <property type="term" value="C:cytoplasm"/>
    <property type="evidence" value="ECO:0007669"/>
    <property type="project" value="UniProtKB-ARBA"/>
</dbReference>
<dbReference type="InterPro" id="IPR011012">
    <property type="entry name" value="Longin-like_dom_sf"/>
</dbReference>
<dbReference type="GO" id="GO:0012505">
    <property type="term" value="C:endomembrane system"/>
    <property type="evidence" value="ECO:0007669"/>
    <property type="project" value="UniProtKB-SubCell"/>
</dbReference>
<reference evidence="13" key="1">
    <citation type="submission" date="2023-02" db="EMBL/GenBank/DDBJ databases">
        <title>Mating type loci evolution in Malassezia.</title>
        <authorList>
            <person name="Coelho M.A."/>
        </authorList>
    </citation>
    <scope>NUCLEOTIDE SEQUENCE</scope>
    <source>
        <strain evidence="13">CBS 14136</strain>
    </source>
</reference>
<accession>A0AAF0FIK9</accession>
<dbReference type="PROSITE" id="PS50859">
    <property type="entry name" value="LONGIN"/>
    <property type="match status" value="1"/>
</dbReference>
<organism evidence="13 14">
    <name type="scientific">Malassezia psittaci</name>
    <dbReference type="NCBI Taxonomy" id="1821823"/>
    <lineage>
        <taxon>Eukaryota</taxon>
        <taxon>Fungi</taxon>
        <taxon>Dikarya</taxon>
        <taxon>Basidiomycota</taxon>
        <taxon>Ustilaginomycotina</taxon>
        <taxon>Malasseziomycetes</taxon>
        <taxon>Malasseziales</taxon>
        <taxon>Malasseziaceae</taxon>
        <taxon>Malassezia</taxon>
    </lineage>
</organism>
<evidence type="ECO:0000256" key="5">
    <source>
        <dbReference type="ARBA" id="ARBA00022989"/>
    </source>
</evidence>
<evidence type="ECO:0000256" key="7">
    <source>
        <dbReference type="ARBA" id="ARBA00026133"/>
    </source>
</evidence>
<dbReference type="SUPFAM" id="SSF58038">
    <property type="entry name" value="SNARE fusion complex"/>
    <property type="match status" value="1"/>
</dbReference>
<keyword evidence="2" id="KW-0813">Transport</keyword>
<dbReference type="CDD" id="cd14824">
    <property type="entry name" value="Longin"/>
    <property type="match status" value="1"/>
</dbReference>
<evidence type="ECO:0000256" key="10">
    <source>
        <dbReference type="SAM" id="Phobius"/>
    </source>
</evidence>
<dbReference type="Gene3D" id="1.20.5.110">
    <property type="match status" value="1"/>
</dbReference>
<dbReference type="Gene3D" id="3.30.450.50">
    <property type="entry name" value="Longin domain"/>
    <property type="match status" value="1"/>
</dbReference>
<keyword evidence="3 10" id="KW-0812">Transmembrane</keyword>
<evidence type="ECO:0000259" key="12">
    <source>
        <dbReference type="PROSITE" id="PS50892"/>
    </source>
</evidence>
<evidence type="ECO:0000256" key="3">
    <source>
        <dbReference type="ARBA" id="ARBA00022692"/>
    </source>
</evidence>
<dbReference type="Pfam" id="PF00957">
    <property type="entry name" value="Synaptobrevin"/>
    <property type="match status" value="1"/>
</dbReference>
<evidence type="ECO:0000313" key="13">
    <source>
        <dbReference type="EMBL" id="WFD45172.1"/>
    </source>
</evidence>
<evidence type="ECO:0000259" key="11">
    <source>
        <dbReference type="PROSITE" id="PS50859"/>
    </source>
</evidence>
<dbReference type="SUPFAM" id="SSF64356">
    <property type="entry name" value="SNARE-like"/>
    <property type="match status" value="1"/>
</dbReference>
<dbReference type="GO" id="GO:0015031">
    <property type="term" value="P:protein transport"/>
    <property type="evidence" value="ECO:0007669"/>
    <property type="project" value="UniProtKB-KW"/>
</dbReference>
<dbReference type="InterPro" id="IPR051097">
    <property type="entry name" value="Synaptobrevin-like_transport"/>
</dbReference>
<feature type="domain" description="Longin" evidence="11">
    <location>
        <begin position="1"/>
        <end position="87"/>
    </location>
</feature>
<dbReference type="InterPro" id="IPR010908">
    <property type="entry name" value="Longin_dom"/>
</dbReference>
<dbReference type="PRINTS" id="PR00219">
    <property type="entry name" value="SYNAPTOBREVN"/>
</dbReference>
<dbReference type="PROSITE" id="PS50892">
    <property type="entry name" value="V_SNARE"/>
    <property type="match status" value="1"/>
</dbReference>
<dbReference type="GO" id="GO:0016020">
    <property type="term" value="C:membrane"/>
    <property type="evidence" value="ECO:0007669"/>
    <property type="project" value="InterPro"/>
</dbReference>
<dbReference type="GO" id="GO:0016192">
    <property type="term" value="P:vesicle-mediated transport"/>
    <property type="evidence" value="ECO:0007669"/>
    <property type="project" value="InterPro"/>
</dbReference>
<comment type="similarity">
    <text evidence="1">Belongs to the synaptobrevin family.</text>
</comment>
<dbReference type="SMART" id="SM01270">
    <property type="entry name" value="Longin"/>
    <property type="match status" value="1"/>
</dbReference>
<name>A0AAF0FIK9_9BASI</name>
<dbReference type="Proteomes" id="UP001214628">
    <property type="component" value="Chromosome 7"/>
</dbReference>
<gene>
    <name evidence="13" type="ORF">MPSI1_003850</name>
</gene>
<evidence type="ECO:0000256" key="6">
    <source>
        <dbReference type="ARBA" id="ARBA00023136"/>
    </source>
</evidence>
<dbReference type="PANTHER" id="PTHR21136:SF168">
    <property type="entry name" value="VESICLE-ASSOCIATED MEMBRANE PROTEIN 9"/>
    <property type="match status" value="1"/>
</dbReference>
<feature type="transmembrane region" description="Helical" evidence="10">
    <location>
        <begin position="182"/>
        <end position="201"/>
    </location>
</feature>
<feature type="domain" description="V-SNARE coiled-coil homology" evidence="12">
    <location>
        <begin position="118"/>
        <end position="178"/>
    </location>
</feature>
<comment type="subcellular location">
    <subcellularLocation>
        <location evidence="8">Endomembrane system</location>
        <topology evidence="8">Single-pass type IV membrane protein</topology>
    </subcellularLocation>
</comment>
<dbReference type="PANTHER" id="PTHR21136">
    <property type="entry name" value="SNARE PROTEINS"/>
    <property type="match status" value="1"/>
</dbReference>
<keyword evidence="4" id="KW-0653">Protein transport</keyword>
<evidence type="ECO:0000256" key="9">
    <source>
        <dbReference type="PROSITE-ProRule" id="PRU00290"/>
    </source>
</evidence>
<evidence type="ECO:0000256" key="4">
    <source>
        <dbReference type="ARBA" id="ARBA00022927"/>
    </source>
</evidence>
<evidence type="ECO:0000256" key="8">
    <source>
        <dbReference type="ARBA" id="ARBA00046280"/>
    </source>
</evidence>
<dbReference type="Pfam" id="PF13774">
    <property type="entry name" value="Longin"/>
    <property type="match status" value="1"/>
</dbReference>
<evidence type="ECO:0000256" key="1">
    <source>
        <dbReference type="ARBA" id="ARBA00008025"/>
    </source>
</evidence>
<dbReference type="InterPro" id="IPR001388">
    <property type="entry name" value="Synaptobrevin-like"/>
</dbReference>
<keyword evidence="5 10" id="KW-1133">Transmembrane helix</keyword>
<dbReference type="FunFam" id="1.20.5.110:FF:000004">
    <property type="entry name" value="Vesicle-associated membrane protein 7"/>
    <property type="match status" value="1"/>
</dbReference>
<keyword evidence="14" id="KW-1185">Reference proteome</keyword>
<evidence type="ECO:0000256" key="2">
    <source>
        <dbReference type="ARBA" id="ARBA00022448"/>
    </source>
</evidence>
<dbReference type="EMBL" id="CP118381">
    <property type="protein sequence ID" value="WFD45172.1"/>
    <property type="molecule type" value="Genomic_DNA"/>
</dbReference>
<dbReference type="InterPro" id="IPR042855">
    <property type="entry name" value="V_SNARE_CC"/>
</dbReference>
<proteinExistence type="inferred from homology"/>
<dbReference type="AlphaFoldDB" id="A0AAF0FIK9"/>
<keyword evidence="6 10" id="KW-0472">Membrane</keyword>
<protein>
    <recommendedName>
        <fullName evidence="7">Synaptobrevin homolog YKT6</fullName>
    </recommendedName>
</protein>
<sequence length="202" mass="23037">MIVLALVAQESRVIASSYDQEYAQFLNAAEAILQKIQPENAERLSYAYESWLFHYIAHDQMVYLAVADADQGRRIPFAFLSQVEKEYSDKSRPTPSAGFQPKLDALRAQFNQAPESDPIRRAQAELGSVKEVITQNVEQILSRGEQIELLVDRTDSAAHQSLAFRRRAVGLRRQMWWRNTRVLLIAGICTVFLLYFIISSLS</sequence>
<keyword evidence="9" id="KW-0175">Coiled coil</keyword>
<evidence type="ECO:0000313" key="14">
    <source>
        <dbReference type="Proteomes" id="UP001214628"/>
    </source>
</evidence>
<dbReference type="CDD" id="cd15843">
    <property type="entry name" value="R-SNARE"/>
    <property type="match status" value="1"/>
</dbReference>